<gene>
    <name evidence="1" type="ORF">UFOVP671_38</name>
</gene>
<name>A0A6J5NDZ0_9CAUD</name>
<dbReference type="Pfam" id="PF04404">
    <property type="entry name" value="ERF"/>
    <property type="match status" value="1"/>
</dbReference>
<dbReference type="InterPro" id="IPR007499">
    <property type="entry name" value="ERF_bacteria_virus"/>
</dbReference>
<organism evidence="1">
    <name type="scientific">uncultured Caudovirales phage</name>
    <dbReference type="NCBI Taxonomy" id="2100421"/>
    <lineage>
        <taxon>Viruses</taxon>
        <taxon>Duplodnaviria</taxon>
        <taxon>Heunggongvirae</taxon>
        <taxon>Uroviricota</taxon>
        <taxon>Caudoviricetes</taxon>
        <taxon>Peduoviridae</taxon>
        <taxon>Maltschvirus</taxon>
        <taxon>Maltschvirus maltsch</taxon>
    </lineage>
</organism>
<proteinExistence type="predicted"/>
<sequence>MSHKIYEVISNVQEELSKIGISKNKKNEQQGFKFRGIDDVLNALSPLLAKHRLCILPRCVERQCVERTTSRGSVIFYVTVKVEYDFVADDGSRHTVVTYGEAMDSADKATNKAMSAAYKYAAFQTFCIPTEETSIDADSSTPEEISTFSKEKRDSVVHEIKKSDTIETIQALLKQSIKDGATPIDLDVLKDAARSRKSEIST</sequence>
<accession>A0A6J5NDZ0</accession>
<evidence type="ECO:0000313" key="1">
    <source>
        <dbReference type="EMBL" id="CAB4156036.1"/>
    </source>
</evidence>
<protein>
    <submittedName>
        <fullName evidence="1">Essential recombination function protein</fullName>
    </submittedName>
</protein>
<reference evidence="1" key="1">
    <citation type="submission" date="2020-04" db="EMBL/GenBank/DDBJ databases">
        <authorList>
            <person name="Chiriac C."/>
            <person name="Salcher M."/>
            <person name="Ghai R."/>
            <person name="Kavagutti S V."/>
        </authorList>
    </citation>
    <scope>NUCLEOTIDE SEQUENCE</scope>
</reference>
<dbReference type="EMBL" id="LR796645">
    <property type="protein sequence ID" value="CAB4156036.1"/>
    <property type="molecule type" value="Genomic_DNA"/>
</dbReference>